<dbReference type="PANTHER" id="PTHR13633:SF3">
    <property type="entry name" value="MITOCHONDRIAL TRANSCRIPTION RESCUE FACTOR 1"/>
    <property type="match status" value="1"/>
</dbReference>
<dbReference type="Gene3D" id="3.30.70.330">
    <property type="match status" value="1"/>
</dbReference>
<reference evidence="3 4" key="1">
    <citation type="submission" date="2017-08" db="EMBL/GenBank/DDBJ databases">
        <title>Virgibacillus indicus sp. nov. and Virgibacillus profoundi sp. nov, two moderately halophilic bacteria isolated from marine sediment by using the Microfluidic Streak Plate.</title>
        <authorList>
            <person name="Xu B."/>
            <person name="Hu B."/>
            <person name="Wang J."/>
            <person name="Zhu Y."/>
            <person name="Huang L."/>
            <person name="Du W."/>
            <person name="Huang Y."/>
        </authorList>
    </citation>
    <scope>NUCLEOTIDE SEQUENCE [LARGE SCALE GENOMIC DNA]</scope>
    <source>
        <strain evidence="3 4">IO3-P2-C2</strain>
    </source>
</reference>
<dbReference type="PANTHER" id="PTHR13633">
    <property type="entry name" value="MITOCHONDRIAL TRANSCRIPTION RESCUE FACTOR 1"/>
    <property type="match status" value="1"/>
</dbReference>
<dbReference type="CDD" id="cd00165">
    <property type="entry name" value="S4"/>
    <property type="match status" value="1"/>
</dbReference>
<proteinExistence type="predicted"/>
<dbReference type="SMART" id="SM00363">
    <property type="entry name" value="S4"/>
    <property type="match status" value="1"/>
</dbReference>
<dbReference type="SUPFAM" id="SSF55174">
    <property type="entry name" value="Alpha-L RNA-binding motif"/>
    <property type="match status" value="1"/>
</dbReference>
<dbReference type="Gene3D" id="3.10.290.10">
    <property type="entry name" value="RNA-binding S4 domain"/>
    <property type="match status" value="1"/>
</dbReference>
<dbReference type="InterPro" id="IPR002942">
    <property type="entry name" value="S4_RNA-bd"/>
</dbReference>
<dbReference type="EMBL" id="NPMS01000001">
    <property type="protein sequence ID" value="OZU90396.1"/>
    <property type="molecule type" value="Genomic_DNA"/>
</dbReference>
<comment type="caution">
    <text evidence="3">The sequence shown here is derived from an EMBL/GenBank/DDBJ whole genome shotgun (WGS) entry which is preliminary data.</text>
</comment>
<dbReference type="Proteomes" id="UP000216498">
    <property type="component" value="Unassembled WGS sequence"/>
</dbReference>
<dbReference type="Pfam" id="PF01479">
    <property type="entry name" value="S4"/>
    <property type="match status" value="1"/>
</dbReference>
<dbReference type="RefSeq" id="WP_094883990.1">
    <property type="nucleotide sequence ID" value="NZ_NPMS01000001.1"/>
</dbReference>
<organism evidence="3 4">
    <name type="scientific">Virgibacillus indicus</name>
    <dbReference type="NCBI Taxonomy" id="2024554"/>
    <lineage>
        <taxon>Bacteria</taxon>
        <taxon>Bacillati</taxon>
        <taxon>Bacillota</taxon>
        <taxon>Bacilli</taxon>
        <taxon>Bacillales</taxon>
        <taxon>Bacillaceae</taxon>
        <taxon>Virgibacillus</taxon>
    </lineage>
</organism>
<evidence type="ECO:0000259" key="2">
    <source>
        <dbReference type="SMART" id="SM00363"/>
    </source>
</evidence>
<dbReference type="InterPro" id="IPR012677">
    <property type="entry name" value="Nucleotide-bd_a/b_plait_sf"/>
</dbReference>
<keyword evidence="1" id="KW-0694">RNA-binding</keyword>
<dbReference type="InterPro" id="IPR040591">
    <property type="entry name" value="RqcP2_RBD"/>
</dbReference>
<keyword evidence="4" id="KW-1185">Reference proteome</keyword>
<sequence>MDIYQHFRKEEQPFIDYIISLKEQVELTYQYKLTDFLDPREQQITEMLIGTANDELKLYKNGGGDHTERKRMIIAPFYEEITEGSYQMTLLQASYQDKFIKLEHRDVMGAFLSSGIKRKKLGDIFADNGIIQIVLASEIAAYVKTNLTSVKKANVKLEELPLSAKIEMDTNWVEADKTVSSLRLDAVLKEIYNISRKDATDYISKQFVKVNHKVIEDGKFMLQEGDLVSARKKGRSKLVKINGRTRKDKWRITVALLK</sequence>
<gene>
    <name evidence="3" type="ORF">CIL03_04410</name>
</gene>
<dbReference type="InterPro" id="IPR036986">
    <property type="entry name" value="S4_RNA-bd_sf"/>
</dbReference>
<dbReference type="PROSITE" id="PS50889">
    <property type="entry name" value="S4"/>
    <property type="match status" value="1"/>
</dbReference>
<dbReference type="Gene3D" id="3.30.1370.160">
    <property type="match status" value="1"/>
</dbReference>
<dbReference type="Pfam" id="PF17774">
    <property type="entry name" value="YlmH_RBD"/>
    <property type="match status" value="1"/>
</dbReference>
<accession>A0A265NGL3</accession>
<dbReference type="GO" id="GO:0003723">
    <property type="term" value="F:RNA binding"/>
    <property type="evidence" value="ECO:0007669"/>
    <property type="project" value="UniProtKB-KW"/>
</dbReference>
<evidence type="ECO:0000313" key="3">
    <source>
        <dbReference type="EMBL" id="OZU90396.1"/>
    </source>
</evidence>
<dbReference type="AlphaFoldDB" id="A0A265NGL3"/>
<protein>
    <submittedName>
        <fullName evidence="3">RNA-binding protein</fullName>
    </submittedName>
</protein>
<dbReference type="OrthoDB" id="9812787at2"/>
<name>A0A265NGL3_9BACI</name>
<evidence type="ECO:0000256" key="1">
    <source>
        <dbReference type="PROSITE-ProRule" id="PRU00182"/>
    </source>
</evidence>
<feature type="domain" description="RNA-binding S4" evidence="2">
    <location>
        <begin position="182"/>
        <end position="244"/>
    </location>
</feature>
<evidence type="ECO:0000313" key="4">
    <source>
        <dbReference type="Proteomes" id="UP000216498"/>
    </source>
</evidence>